<dbReference type="OrthoDB" id="9816424at2"/>
<dbReference type="InterPro" id="IPR043729">
    <property type="entry name" value="DUF5672"/>
</dbReference>
<protein>
    <recommendedName>
        <fullName evidence="1">DUF5672 domain-containing protein</fullName>
    </recommendedName>
</protein>
<dbReference type="AlphaFoldDB" id="A0A420WBU5"/>
<sequence length="285" mass="32729">MPGASKQVAIVVPIYRTELDATEKVALRALERHLGEYDRFVVHPIGLDLPAALEGMTTVPLSTRRFRDIGAYSAMLMSPGFYRRFSDYRYILIYQTDCLVFRDELRAWCEAGFSYIGAPWLRKDRDKKRRHYLAVGNGGLSLRHVGDHLRVLESRRLQLTGKSDQSRLFFHSWRQGKRLIAHWLRSKLSRRPAAHIVRRHFDQAEDMFWAYYAPLLDESYTIPPVETALRFARERSAEGDFPKTPADLPFGAHGWHKIDTGRWLAFIDADDAALLQAAPTEDAAA</sequence>
<comment type="caution">
    <text evidence="2">The sequence shown here is derived from an EMBL/GenBank/DDBJ whole genome shotgun (WGS) entry which is preliminary data.</text>
</comment>
<name>A0A420WBU5_9PROT</name>
<dbReference type="EMBL" id="RBIG01000003">
    <property type="protein sequence ID" value="RKQ68484.1"/>
    <property type="molecule type" value="Genomic_DNA"/>
</dbReference>
<gene>
    <name evidence="2" type="ORF">BCL74_2964</name>
</gene>
<dbReference type="Proteomes" id="UP000277424">
    <property type="component" value="Unassembled WGS sequence"/>
</dbReference>
<dbReference type="RefSeq" id="WP_121221156.1">
    <property type="nucleotide sequence ID" value="NZ_RBIG01000003.1"/>
</dbReference>
<organism evidence="2 3">
    <name type="scientific">Oceanibaculum indicum</name>
    <dbReference type="NCBI Taxonomy" id="526216"/>
    <lineage>
        <taxon>Bacteria</taxon>
        <taxon>Pseudomonadati</taxon>
        <taxon>Pseudomonadota</taxon>
        <taxon>Alphaproteobacteria</taxon>
        <taxon>Rhodospirillales</taxon>
        <taxon>Oceanibaculaceae</taxon>
        <taxon>Oceanibaculum</taxon>
    </lineage>
</organism>
<feature type="domain" description="DUF5672" evidence="1">
    <location>
        <begin position="58"/>
        <end position="253"/>
    </location>
</feature>
<reference evidence="2 3" key="1">
    <citation type="submission" date="2018-10" db="EMBL/GenBank/DDBJ databases">
        <title>Comparative analysis of microorganisms from saline springs in Andes Mountain Range, Colombia.</title>
        <authorList>
            <person name="Rubin E."/>
        </authorList>
    </citation>
    <scope>NUCLEOTIDE SEQUENCE [LARGE SCALE GENOMIC DNA]</scope>
    <source>
        <strain evidence="2 3">USBA 36</strain>
    </source>
</reference>
<dbReference type="Pfam" id="PF18922">
    <property type="entry name" value="DUF5672"/>
    <property type="match status" value="1"/>
</dbReference>
<evidence type="ECO:0000313" key="2">
    <source>
        <dbReference type="EMBL" id="RKQ68484.1"/>
    </source>
</evidence>
<proteinExistence type="predicted"/>
<evidence type="ECO:0000259" key="1">
    <source>
        <dbReference type="Pfam" id="PF18922"/>
    </source>
</evidence>
<evidence type="ECO:0000313" key="3">
    <source>
        <dbReference type="Proteomes" id="UP000277424"/>
    </source>
</evidence>
<accession>A0A420WBU5</accession>